<dbReference type="KEGG" id="fox:FOXG_21380"/>
<protein>
    <submittedName>
        <fullName evidence="8">Uncharacterized protein</fullName>
    </submittedName>
</protein>
<evidence type="ECO:0000313" key="9">
    <source>
        <dbReference type="Proteomes" id="UP000009097"/>
    </source>
</evidence>
<dbReference type="PANTHER" id="PTHR20855">
    <property type="entry name" value="ADIPOR/PROGESTIN RECEPTOR-RELATED"/>
    <property type="match status" value="1"/>
</dbReference>
<comment type="subcellular location">
    <subcellularLocation>
        <location evidence="1">Membrane</location>
        <topology evidence="1">Multi-pass membrane protein</topology>
    </subcellularLocation>
</comment>
<dbReference type="RefSeq" id="XP_018253609.1">
    <property type="nucleotide sequence ID" value="XM_018401714.1"/>
</dbReference>
<evidence type="ECO:0000256" key="1">
    <source>
        <dbReference type="ARBA" id="ARBA00004141"/>
    </source>
</evidence>
<organism evidence="8 9">
    <name type="scientific">Fusarium oxysporum f. sp. lycopersici (strain 4287 / CBS 123668 / FGSC 9935 / NRRL 34936)</name>
    <name type="common">Fusarium vascular wilt of tomato</name>
    <dbReference type="NCBI Taxonomy" id="426428"/>
    <lineage>
        <taxon>Eukaryota</taxon>
        <taxon>Fungi</taxon>
        <taxon>Dikarya</taxon>
        <taxon>Ascomycota</taxon>
        <taxon>Pezizomycotina</taxon>
        <taxon>Sordariomycetes</taxon>
        <taxon>Hypocreomycetidae</taxon>
        <taxon>Hypocreales</taxon>
        <taxon>Nectriaceae</taxon>
        <taxon>Fusarium</taxon>
        <taxon>Fusarium oxysporum species complex</taxon>
    </lineage>
</organism>
<dbReference type="OrthoDB" id="529367at2759"/>
<dbReference type="Proteomes" id="UP000009097">
    <property type="component" value="Unassembled WGS sequence"/>
</dbReference>
<feature type="transmembrane region" description="Helical" evidence="7">
    <location>
        <begin position="173"/>
        <end position="190"/>
    </location>
</feature>
<dbReference type="GO" id="GO:0006882">
    <property type="term" value="P:intracellular zinc ion homeostasis"/>
    <property type="evidence" value="ECO:0007669"/>
    <property type="project" value="TreeGrafter"/>
</dbReference>
<evidence type="ECO:0000256" key="4">
    <source>
        <dbReference type="ARBA" id="ARBA00022989"/>
    </source>
</evidence>
<dbReference type="VEuPathDB" id="FungiDB:FOXG_21380"/>
<dbReference type="GO" id="GO:0016020">
    <property type="term" value="C:membrane"/>
    <property type="evidence" value="ECO:0007669"/>
    <property type="project" value="UniProtKB-SubCell"/>
</dbReference>
<dbReference type="AlphaFoldDB" id="A0A0J9VX60"/>
<keyword evidence="4 7" id="KW-1133">Transmembrane helix</keyword>
<feature type="binding site" evidence="6">
    <location>
        <position position="171"/>
    </location>
    <ligand>
        <name>Zn(2+)</name>
        <dbReference type="ChEBI" id="CHEBI:29105"/>
    </ligand>
</feature>
<reference evidence="8" key="1">
    <citation type="submission" date="2007-04" db="EMBL/GenBank/DDBJ databases">
        <authorList>
            <consortium name="The Broad Institute Genome Sequencing Platform"/>
            <person name="Birren B."/>
            <person name="Lander E."/>
            <person name="Galagan J."/>
            <person name="Nusbaum C."/>
            <person name="Devon K."/>
            <person name="Ma L.-J."/>
            <person name="Jaffe D."/>
            <person name="Butler J."/>
            <person name="Alvarez P."/>
            <person name="Gnerre S."/>
            <person name="Grabherr M."/>
            <person name="Kleber M."/>
            <person name="Mauceli E."/>
            <person name="Brockman W."/>
            <person name="MacCallum I.A."/>
            <person name="Young S."/>
            <person name="LaButti K."/>
            <person name="DeCaprio D."/>
            <person name="Crawford M."/>
            <person name="Koehrsen M."/>
            <person name="Engels R."/>
            <person name="Montgomery P."/>
            <person name="Pearson M."/>
            <person name="Howarth C."/>
            <person name="Larson L."/>
            <person name="White J."/>
            <person name="O'Leary S."/>
            <person name="Kodira C."/>
            <person name="Zeng Q."/>
            <person name="Yandava C."/>
            <person name="Alvarado L."/>
            <person name="Kistler C."/>
            <person name="Shim W.-B."/>
            <person name="Kang S."/>
            <person name="Woloshuk C."/>
        </authorList>
    </citation>
    <scope>NUCLEOTIDE SEQUENCE</scope>
    <source>
        <strain evidence="8">4287</strain>
    </source>
</reference>
<feature type="transmembrane region" description="Helical" evidence="7">
    <location>
        <begin position="134"/>
        <end position="153"/>
    </location>
</feature>
<proteinExistence type="inferred from homology"/>
<dbReference type="GO" id="GO:0046872">
    <property type="term" value="F:metal ion binding"/>
    <property type="evidence" value="ECO:0007669"/>
    <property type="project" value="UniProtKB-KW"/>
</dbReference>
<dbReference type="InterPro" id="IPR004254">
    <property type="entry name" value="AdipoR/HlyIII-related"/>
</dbReference>
<dbReference type="GO" id="GO:0038023">
    <property type="term" value="F:signaling receptor activity"/>
    <property type="evidence" value="ECO:0007669"/>
    <property type="project" value="TreeGrafter"/>
</dbReference>
<feature type="binding site" evidence="6">
    <location>
        <position position="175"/>
    </location>
    <ligand>
        <name>Zn(2+)</name>
        <dbReference type="ChEBI" id="CHEBI:29105"/>
    </ligand>
</feature>
<sequence>MSTFIDKLLSNPKLHAVVWNGLDGTLYKPCKFDPEHVATRMSRRLESKPDDWVREAGPIPDQKLTLGDYNLQHLDYESAVIGMLNIFVTMHPKFQGPEYRLLRTLMFAATGFSGVSPLVHGINMFGLSQMLRKAFPYTLAKAGCLLLGTSFYLSRFPESQYPGEFDLCSSHSIFHILVVCAAIVQLAGYLDAFSYAHANLTCQSL</sequence>
<reference evidence="8" key="2">
    <citation type="journal article" date="2010" name="Nature">
        <title>Comparative genomics reveals mobile pathogenicity chromosomes in Fusarium.</title>
        <authorList>
            <person name="Ma L.J."/>
            <person name="van der Does H.C."/>
            <person name="Borkovich K.A."/>
            <person name="Coleman J.J."/>
            <person name="Daboussi M.J."/>
            <person name="Di Pietro A."/>
            <person name="Dufresne M."/>
            <person name="Freitag M."/>
            <person name="Grabherr M."/>
            <person name="Henrissat B."/>
            <person name="Houterman P.M."/>
            <person name="Kang S."/>
            <person name="Shim W.B."/>
            <person name="Woloshuk C."/>
            <person name="Xie X."/>
            <person name="Xu J.R."/>
            <person name="Antoniw J."/>
            <person name="Baker S.E."/>
            <person name="Bluhm B.H."/>
            <person name="Breakspear A."/>
            <person name="Brown D.W."/>
            <person name="Butchko R.A."/>
            <person name="Chapman S."/>
            <person name="Coulson R."/>
            <person name="Coutinho P.M."/>
            <person name="Danchin E.G."/>
            <person name="Diener A."/>
            <person name="Gale L.R."/>
            <person name="Gardiner D.M."/>
            <person name="Goff S."/>
            <person name="Hammond-Kosack K.E."/>
            <person name="Hilburn K."/>
            <person name="Hua-Van A."/>
            <person name="Jonkers W."/>
            <person name="Kazan K."/>
            <person name="Kodira C.D."/>
            <person name="Koehrsen M."/>
            <person name="Kumar L."/>
            <person name="Lee Y.H."/>
            <person name="Li L."/>
            <person name="Manners J.M."/>
            <person name="Miranda-Saavedra D."/>
            <person name="Mukherjee M."/>
            <person name="Park G."/>
            <person name="Park J."/>
            <person name="Park S.Y."/>
            <person name="Proctor R.H."/>
            <person name="Regev A."/>
            <person name="Ruiz-Roldan M.C."/>
            <person name="Sain D."/>
            <person name="Sakthikumar S."/>
            <person name="Sykes S."/>
            <person name="Schwartz D.C."/>
            <person name="Turgeon B.G."/>
            <person name="Wapinski I."/>
            <person name="Yoder O."/>
            <person name="Young S."/>
            <person name="Zeng Q."/>
            <person name="Zhou S."/>
            <person name="Galagan J."/>
            <person name="Cuomo C.A."/>
            <person name="Kistler H.C."/>
            <person name="Rep M."/>
        </authorList>
    </citation>
    <scope>NUCLEOTIDE SEQUENCE [LARGE SCALE GENOMIC DNA]</scope>
    <source>
        <strain evidence="8">4287</strain>
    </source>
</reference>
<evidence type="ECO:0000256" key="2">
    <source>
        <dbReference type="ARBA" id="ARBA00007018"/>
    </source>
</evidence>
<dbReference type="EMBL" id="DS231716">
    <property type="protein sequence ID" value="KNB15564.1"/>
    <property type="molecule type" value="Genomic_DNA"/>
</dbReference>
<evidence type="ECO:0000313" key="8">
    <source>
        <dbReference type="EMBL" id="KNB15564.1"/>
    </source>
</evidence>
<name>A0A0J9VX60_FUSO4</name>
<dbReference type="GeneID" id="28962086"/>
<comment type="similarity">
    <text evidence="2">Belongs to the ADIPOR family.</text>
</comment>
<evidence type="ECO:0000256" key="3">
    <source>
        <dbReference type="ARBA" id="ARBA00022692"/>
    </source>
</evidence>
<dbReference type="Pfam" id="PF03006">
    <property type="entry name" value="HlyIII"/>
    <property type="match status" value="1"/>
</dbReference>
<gene>
    <name evidence="8" type="ORF">FOXG_21380</name>
</gene>
<keyword evidence="5 7" id="KW-0472">Membrane</keyword>
<evidence type="ECO:0000256" key="7">
    <source>
        <dbReference type="SAM" id="Phobius"/>
    </source>
</evidence>
<feature type="transmembrane region" description="Helical" evidence="7">
    <location>
        <begin position="101"/>
        <end position="122"/>
    </location>
</feature>
<keyword evidence="3 7" id="KW-0812">Transmembrane</keyword>
<accession>A0A0J9VX60</accession>
<evidence type="ECO:0000256" key="6">
    <source>
        <dbReference type="PIRSR" id="PIRSR604254-1"/>
    </source>
</evidence>
<evidence type="ECO:0000256" key="5">
    <source>
        <dbReference type="ARBA" id="ARBA00023136"/>
    </source>
</evidence>
<dbReference type="PANTHER" id="PTHR20855:SF52">
    <property type="entry name" value="ADIPONECTIN RECEPTOR PROTEIN"/>
    <property type="match status" value="1"/>
</dbReference>
<keyword evidence="6" id="KW-0862">Zinc</keyword>
<keyword evidence="6" id="KW-0479">Metal-binding</keyword>